<feature type="compositionally biased region" description="Pro residues" evidence="1">
    <location>
        <begin position="42"/>
        <end position="54"/>
    </location>
</feature>
<accession>A0A921IKP6</accession>
<feature type="non-terminal residue" evidence="2">
    <location>
        <position position="228"/>
    </location>
</feature>
<proteinExistence type="predicted"/>
<dbReference type="Proteomes" id="UP000782880">
    <property type="component" value="Unassembled WGS sequence"/>
</dbReference>
<protein>
    <submittedName>
        <fullName evidence="2">Uncharacterized protein</fullName>
    </submittedName>
</protein>
<reference evidence="2" key="1">
    <citation type="journal article" date="2021" name="PeerJ">
        <title>Extensive microbial diversity within the chicken gut microbiome revealed by metagenomics and culture.</title>
        <authorList>
            <person name="Gilroy R."/>
            <person name="Ravi A."/>
            <person name="Getino M."/>
            <person name="Pursley I."/>
            <person name="Horton D.L."/>
            <person name="Alikhan N.F."/>
            <person name="Baker D."/>
            <person name="Gharbi K."/>
            <person name="Hall N."/>
            <person name="Watson M."/>
            <person name="Adriaenssens E.M."/>
            <person name="Foster-Nyarko E."/>
            <person name="Jarju S."/>
            <person name="Secka A."/>
            <person name="Antonio M."/>
            <person name="Oren A."/>
            <person name="Chaudhuri R.R."/>
            <person name="La Ragione R."/>
            <person name="Hildebrand F."/>
            <person name="Pallen M.J."/>
        </authorList>
    </citation>
    <scope>NUCLEOTIDE SEQUENCE</scope>
    <source>
        <strain evidence="2">ChiBcec21-2208</strain>
    </source>
</reference>
<sequence>MKKWIAAAVVVVLVIAAAIWYKAGSAPAVVETPETAATPAPTATPTPTPEPTPTATPVNADSLEYEFDLYVETYKYDNGVTDEDLRNNQDTRYLMYEDIYSSGYDHVDAAKEQEEGCTHEFIEEFRQYSLDRNLEKIPDPNATEPPADTSGKYEVSPGVYDDGTVRTPSIEEWESMTEEEQNAWNEAYSKSLGGGDVTDISEEKTQEAFDILNDPNNPYIQEILEYKA</sequence>
<organism evidence="2 3">
    <name type="scientific">Subdoligranulum variabile</name>
    <dbReference type="NCBI Taxonomy" id="214851"/>
    <lineage>
        <taxon>Bacteria</taxon>
        <taxon>Bacillati</taxon>
        <taxon>Bacillota</taxon>
        <taxon>Clostridia</taxon>
        <taxon>Eubacteriales</taxon>
        <taxon>Oscillospiraceae</taxon>
        <taxon>Subdoligranulum</taxon>
    </lineage>
</organism>
<comment type="caution">
    <text evidence="2">The sequence shown here is derived from an EMBL/GenBank/DDBJ whole genome shotgun (WGS) entry which is preliminary data.</text>
</comment>
<dbReference type="EMBL" id="DYVE01000078">
    <property type="protein sequence ID" value="HJG27592.1"/>
    <property type="molecule type" value="Genomic_DNA"/>
</dbReference>
<evidence type="ECO:0000313" key="2">
    <source>
        <dbReference type="EMBL" id="HJG27592.1"/>
    </source>
</evidence>
<evidence type="ECO:0000256" key="1">
    <source>
        <dbReference type="SAM" id="MobiDB-lite"/>
    </source>
</evidence>
<feature type="region of interest" description="Disordered" evidence="1">
    <location>
        <begin position="135"/>
        <end position="165"/>
    </location>
</feature>
<reference evidence="2" key="2">
    <citation type="submission" date="2021-09" db="EMBL/GenBank/DDBJ databases">
        <authorList>
            <person name="Gilroy R."/>
        </authorList>
    </citation>
    <scope>NUCLEOTIDE SEQUENCE</scope>
    <source>
        <strain evidence="2">ChiBcec21-2208</strain>
    </source>
</reference>
<evidence type="ECO:0000313" key="3">
    <source>
        <dbReference type="Proteomes" id="UP000782880"/>
    </source>
</evidence>
<name>A0A921IKP6_9FIRM</name>
<feature type="region of interest" description="Disordered" evidence="1">
    <location>
        <begin position="34"/>
        <end position="58"/>
    </location>
</feature>
<dbReference type="AlphaFoldDB" id="A0A921IKP6"/>
<feature type="region of interest" description="Disordered" evidence="1">
    <location>
        <begin position="178"/>
        <end position="198"/>
    </location>
</feature>
<gene>
    <name evidence="2" type="ORF">K8V20_02955</name>
</gene>